<name>A0A5C3LKN1_9AGAR</name>
<gene>
    <name evidence="2" type="ORF">BDQ12DRAFT_670092</name>
</gene>
<keyword evidence="3" id="KW-1185">Reference proteome</keyword>
<feature type="region of interest" description="Disordered" evidence="1">
    <location>
        <begin position="69"/>
        <end position="97"/>
    </location>
</feature>
<dbReference type="Proteomes" id="UP000308652">
    <property type="component" value="Unassembled WGS sequence"/>
</dbReference>
<evidence type="ECO:0000256" key="1">
    <source>
        <dbReference type="SAM" id="MobiDB-lite"/>
    </source>
</evidence>
<evidence type="ECO:0000313" key="2">
    <source>
        <dbReference type="EMBL" id="TFK33664.1"/>
    </source>
</evidence>
<accession>A0A5C3LKN1</accession>
<protein>
    <submittedName>
        <fullName evidence="2">Uncharacterized protein</fullName>
    </submittedName>
</protein>
<proteinExistence type="predicted"/>
<organism evidence="2 3">
    <name type="scientific">Crucibulum laeve</name>
    <dbReference type="NCBI Taxonomy" id="68775"/>
    <lineage>
        <taxon>Eukaryota</taxon>
        <taxon>Fungi</taxon>
        <taxon>Dikarya</taxon>
        <taxon>Basidiomycota</taxon>
        <taxon>Agaricomycotina</taxon>
        <taxon>Agaricomycetes</taxon>
        <taxon>Agaricomycetidae</taxon>
        <taxon>Agaricales</taxon>
        <taxon>Agaricineae</taxon>
        <taxon>Nidulariaceae</taxon>
        <taxon>Crucibulum</taxon>
    </lineage>
</organism>
<evidence type="ECO:0000313" key="3">
    <source>
        <dbReference type="Proteomes" id="UP000308652"/>
    </source>
</evidence>
<dbReference type="AlphaFoldDB" id="A0A5C3LKN1"/>
<dbReference type="EMBL" id="ML213644">
    <property type="protein sequence ID" value="TFK33664.1"/>
    <property type="molecule type" value="Genomic_DNA"/>
</dbReference>
<reference evidence="2 3" key="1">
    <citation type="journal article" date="2019" name="Nat. Ecol. Evol.">
        <title>Megaphylogeny resolves global patterns of mushroom evolution.</title>
        <authorList>
            <person name="Varga T."/>
            <person name="Krizsan K."/>
            <person name="Foldi C."/>
            <person name="Dima B."/>
            <person name="Sanchez-Garcia M."/>
            <person name="Sanchez-Ramirez S."/>
            <person name="Szollosi G.J."/>
            <person name="Szarkandi J.G."/>
            <person name="Papp V."/>
            <person name="Albert L."/>
            <person name="Andreopoulos W."/>
            <person name="Angelini C."/>
            <person name="Antonin V."/>
            <person name="Barry K.W."/>
            <person name="Bougher N.L."/>
            <person name="Buchanan P."/>
            <person name="Buyck B."/>
            <person name="Bense V."/>
            <person name="Catcheside P."/>
            <person name="Chovatia M."/>
            <person name="Cooper J."/>
            <person name="Damon W."/>
            <person name="Desjardin D."/>
            <person name="Finy P."/>
            <person name="Geml J."/>
            <person name="Haridas S."/>
            <person name="Hughes K."/>
            <person name="Justo A."/>
            <person name="Karasinski D."/>
            <person name="Kautmanova I."/>
            <person name="Kiss B."/>
            <person name="Kocsube S."/>
            <person name="Kotiranta H."/>
            <person name="LaButti K.M."/>
            <person name="Lechner B.E."/>
            <person name="Liimatainen K."/>
            <person name="Lipzen A."/>
            <person name="Lukacs Z."/>
            <person name="Mihaltcheva S."/>
            <person name="Morgado L.N."/>
            <person name="Niskanen T."/>
            <person name="Noordeloos M.E."/>
            <person name="Ohm R.A."/>
            <person name="Ortiz-Santana B."/>
            <person name="Ovrebo C."/>
            <person name="Racz N."/>
            <person name="Riley R."/>
            <person name="Savchenko A."/>
            <person name="Shiryaev A."/>
            <person name="Soop K."/>
            <person name="Spirin V."/>
            <person name="Szebenyi C."/>
            <person name="Tomsovsky M."/>
            <person name="Tulloss R.E."/>
            <person name="Uehling J."/>
            <person name="Grigoriev I.V."/>
            <person name="Vagvolgyi C."/>
            <person name="Papp T."/>
            <person name="Martin F.M."/>
            <person name="Miettinen O."/>
            <person name="Hibbett D.S."/>
            <person name="Nagy L.G."/>
        </authorList>
    </citation>
    <scope>NUCLEOTIDE SEQUENCE [LARGE SCALE GENOMIC DNA]</scope>
    <source>
        <strain evidence="2 3">CBS 166.37</strain>
    </source>
</reference>
<sequence>MSAQCAQDNFGNLNDANIIELFHSESDKTSICLGHGKKIFKTDELSALLISEQLEENRLSRTYDHCKETKNTESADNGDAEYLSVQSETDSKDSKDNIIPFNDEKKHLYTYRTTVKCRFDRKFIRTVPLGS</sequence>